<sequence>MSALCAFEHSHWNVRGFLPNTVSSSLNTSMDSAVTVNCNYKIIVIIGDLCALLDSEMASVYLEDCSQTPGLNDIKHEEEENGDLTNQDGLPEEETLSTFGEKQLKDYKEKPDSCPDCGKCFITSSEVCVHQSVHSDPTLLCSEDIQDHVILYDLWSTELTVPNYKDQ</sequence>
<evidence type="ECO:0000313" key="2">
    <source>
        <dbReference type="Proteomes" id="UP001157502"/>
    </source>
</evidence>
<accession>A0ACC2GNP2</accession>
<gene>
    <name evidence="1" type="ORF">DPEC_G00145910</name>
</gene>
<evidence type="ECO:0000313" key="1">
    <source>
        <dbReference type="EMBL" id="KAJ8005369.1"/>
    </source>
</evidence>
<keyword evidence="2" id="KW-1185">Reference proteome</keyword>
<dbReference type="EMBL" id="CM055738">
    <property type="protein sequence ID" value="KAJ8005369.1"/>
    <property type="molecule type" value="Genomic_DNA"/>
</dbReference>
<comment type="caution">
    <text evidence="1">The sequence shown here is derived from an EMBL/GenBank/DDBJ whole genome shotgun (WGS) entry which is preliminary data.</text>
</comment>
<name>A0ACC2GNP2_DALPE</name>
<proteinExistence type="predicted"/>
<dbReference type="Proteomes" id="UP001157502">
    <property type="component" value="Chromosome 11"/>
</dbReference>
<organism evidence="1 2">
    <name type="scientific">Dallia pectoralis</name>
    <name type="common">Alaska blackfish</name>
    <dbReference type="NCBI Taxonomy" id="75939"/>
    <lineage>
        <taxon>Eukaryota</taxon>
        <taxon>Metazoa</taxon>
        <taxon>Chordata</taxon>
        <taxon>Craniata</taxon>
        <taxon>Vertebrata</taxon>
        <taxon>Euteleostomi</taxon>
        <taxon>Actinopterygii</taxon>
        <taxon>Neopterygii</taxon>
        <taxon>Teleostei</taxon>
        <taxon>Protacanthopterygii</taxon>
        <taxon>Esociformes</taxon>
        <taxon>Umbridae</taxon>
        <taxon>Dallia</taxon>
    </lineage>
</organism>
<reference evidence="1" key="1">
    <citation type="submission" date="2021-05" db="EMBL/GenBank/DDBJ databases">
        <authorList>
            <person name="Pan Q."/>
            <person name="Jouanno E."/>
            <person name="Zahm M."/>
            <person name="Klopp C."/>
            <person name="Cabau C."/>
            <person name="Louis A."/>
            <person name="Berthelot C."/>
            <person name="Parey E."/>
            <person name="Roest Crollius H."/>
            <person name="Montfort J."/>
            <person name="Robinson-Rechavi M."/>
            <person name="Bouchez O."/>
            <person name="Lampietro C."/>
            <person name="Lopez Roques C."/>
            <person name="Donnadieu C."/>
            <person name="Postlethwait J."/>
            <person name="Bobe J."/>
            <person name="Dillon D."/>
            <person name="Chandos A."/>
            <person name="von Hippel F."/>
            <person name="Guiguen Y."/>
        </authorList>
    </citation>
    <scope>NUCLEOTIDE SEQUENCE</scope>
    <source>
        <strain evidence="1">YG-Jan2019</strain>
    </source>
</reference>
<protein>
    <submittedName>
        <fullName evidence="1">Uncharacterized protein</fullName>
    </submittedName>
</protein>